<feature type="transmembrane region" description="Helical" evidence="1">
    <location>
        <begin position="76"/>
        <end position="96"/>
    </location>
</feature>
<dbReference type="RefSeq" id="WP_196420807.1">
    <property type="nucleotide sequence ID" value="NZ_JADQTO010000051.1"/>
</dbReference>
<accession>A0A931CJA9</accession>
<name>A0A931CJA9_9ACTN</name>
<keyword evidence="1" id="KW-1133">Transmembrane helix</keyword>
<dbReference type="Proteomes" id="UP000598146">
    <property type="component" value="Unassembled WGS sequence"/>
</dbReference>
<sequence>MTNRLAGAAIIAYQILLAAIILIRPEINPTHKPISEYAIGRLGWIAVLAFLLATTAYALLFAALRPLVRGRLGLSLLAICVLGTFGVGVFVADPVTTPWSAMTTVGRLHVICGLSALVLLPFAALLINRELARRLPAAARVLRWTGWLPLAGLILHALLSTVIPPEGWPPRLLFLTYAIWLLIVADVIGESRKHAGTVR</sequence>
<feature type="transmembrane region" description="Helical" evidence="1">
    <location>
        <begin position="171"/>
        <end position="189"/>
    </location>
</feature>
<dbReference type="Pfam" id="PF06197">
    <property type="entry name" value="DUF998"/>
    <property type="match status" value="1"/>
</dbReference>
<evidence type="ECO:0000313" key="3">
    <source>
        <dbReference type="Proteomes" id="UP000598146"/>
    </source>
</evidence>
<reference evidence="2" key="1">
    <citation type="submission" date="2020-11" db="EMBL/GenBank/DDBJ databases">
        <title>Isolation and identification of active actinomycetes.</title>
        <authorList>
            <person name="Sun X."/>
        </authorList>
    </citation>
    <scope>NUCLEOTIDE SEQUENCE</scope>
    <source>
        <strain evidence="2">NEAU-A11</strain>
    </source>
</reference>
<protein>
    <submittedName>
        <fullName evidence="2">DUF998 domain-containing protein</fullName>
    </submittedName>
</protein>
<evidence type="ECO:0000256" key="1">
    <source>
        <dbReference type="SAM" id="Phobius"/>
    </source>
</evidence>
<feature type="transmembrane region" description="Helical" evidence="1">
    <location>
        <begin position="141"/>
        <end position="159"/>
    </location>
</feature>
<keyword evidence="1" id="KW-0812">Transmembrane</keyword>
<feature type="transmembrane region" description="Helical" evidence="1">
    <location>
        <begin position="108"/>
        <end position="129"/>
    </location>
</feature>
<comment type="caution">
    <text evidence="2">The sequence shown here is derived from an EMBL/GenBank/DDBJ whole genome shotgun (WGS) entry which is preliminary data.</text>
</comment>
<dbReference type="AlphaFoldDB" id="A0A931CJA9"/>
<proteinExistence type="predicted"/>
<keyword evidence="1" id="KW-0472">Membrane</keyword>
<dbReference type="EMBL" id="JADQTO010000051">
    <property type="protein sequence ID" value="MBG0569042.1"/>
    <property type="molecule type" value="Genomic_DNA"/>
</dbReference>
<organism evidence="2 3">
    <name type="scientific">Actinoplanes aureus</name>
    <dbReference type="NCBI Taxonomy" id="2792083"/>
    <lineage>
        <taxon>Bacteria</taxon>
        <taxon>Bacillati</taxon>
        <taxon>Actinomycetota</taxon>
        <taxon>Actinomycetes</taxon>
        <taxon>Micromonosporales</taxon>
        <taxon>Micromonosporaceae</taxon>
        <taxon>Actinoplanes</taxon>
    </lineage>
</organism>
<feature type="transmembrane region" description="Helical" evidence="1">
    <location>
        <begin position="43"/>
        <end position="64"/>
    </location>
</feature>
<gene>
    <name evidence="2" type="ORF">I4J89_47300</name>
</gene>
<keyword evidence="3" id="KW-1185">Reference proteome</keyword>
<evidence type="ECO:0000313" key="2">
    <source>
        <dbReference type="EMBL" id="MBG0569042.1"/>
    </source>
</evidence>
<feature type="transmembrane region" description="Helical" evidence="1">
    <location>
        <begin position="5"/>
        <end position="23"/>
    </location>
</feature>
<dbReference type="InterPro" id="IPR009339">
    <property type="entry name" value="DUF998"/>
</dbReference>